<reference evidence="2" key="1">
    <citation type="submission" date="2020-09" db="EMBL/GenBank/DDBJ databases">
        <title>Genome-Enabled Discovery of Anthraquinone Biosynthesis in Senna tora.</title>
        <authorList>
            <person name="Kang S.-H."/>
            <person name="Pandey R.P."/>
            <person name="Lee C.-M."/>
            <person name="Sim J.-S."/>
            <person name="Jeong J.-T."/>
            <person name="Choi B.-S."/>
            <person name="Jung M."/>
            <person name="Ginzburg D."/>
            <person name="Zhao K."/>
            <person name="Won S.Y."/>
            <person name="Oh T.-J."/>
            <person name="Yu Y."/>
            <person name="Kim N.-H."/>
            <person name="Lee O.R."/>
            <person name="Lee T.-H."/>
            <person name="Bashyal P."/>
            <person name="Kim T.-S."/>
            <person name="Lee W.-H."/>
            <person name="Kawkins C."/>
            <person name="Kim C.-K."/>
            <person name="Kim J.S."/>
            <person name="Ahn B.O."/>
            <person name="Rhee S.Y."/>
            <person name="Sohng J.K."/>
        </authorList>
    </citation>
    <scope>NUCLEOTIDE SEQUENCE</scope>
    <source>
        <tissue evidence="2">Leaf</tissue>
    </source>
</reference>
<protein>
    <submittedName>
        <fullName evidence="2">Uncharacterized protein</fullName>
    </submittedName>
</protein>
<evidence type="ECO:0000313" key="3">
    <source>
        <dbReference type="Proteomes" id="UP000634136"/>
    </source>
</evidence>
<evidence type="ECO:0000313" key="2">
    <source>
        <dbReference type="EMBL" id="KAF7806415.1"/>
    </source>
</evidence>
<dbReference type="EMBL" id="JAAIUW010000012">
    <property type="protein sequence ID" value="KAF7806415.1"/>
    <property type="molecule type" value="Genomic_DNA"/>
</dbReference>
<gene>
    <name evidence="2" type="ORF">G2W53_038576</name>
</gene>
<name>A0A834SP98_9FABA</name>
<organism evidence="2 3">
    <name type="scientific">Senna tora</name>
    <dbReference type="NCBI Taxonomy" id="362788"/>
    <lineage>
        <taxon>Eukaryota</taxon>
        <taxon>Viridiplantae</taxon>
        <taxon>Streptophyta</taxon>
        <taxon>Embryophyta</taxon>
        <taxon>Tracheophyta</taxon>
        <taxon>Spermatophyta</taxon>
        <taxon>Magnoliopsida</taxon>
        <taxon>eudicotyledons</taxon>
        <taxon>Gunneridae</taxon>
        <taxon>Pentapetalae</taxon>
        <taxon>rosids</taxon>
        <taxon>fabids</taxon>
        <taxon>Fabales</taxon>
        <taxon>Fabaceae</taxon>
        <taxon>Caesalpinioideae</taxon>
        <taxon>Cassia clade</taxon>
        <taxon>Senna</taxon>
    </lineage>
</organism>
<dbReference type="AlphaFoldDB" id="A0A834SP98"/>
<keyword evidence="3" id="KW-1185">Reference proteome</keyword>
<proteinExistence type="predicted"/>
<accession>A0A834SP98</accession>
<evidence type="ECO:0000256" key="1">
    <source>
        <dbReference type="SAM" id="MobiDB-lite"/>
    </source>
</evidence>
<comment type="caution">
    <text evidence="2">The sequence shown here is derived from an EMBL/GenBank/DDBJ whole genome shotgun (WGS) entry which is preliminary data.</text>
</comment>
<sequence length="28" mass="3311">MERIKSWKEWLQNESQKGSEEVGVSESE</sequence>
<feature type="region of interest" description="Disordered" evidence="1">
    <location>
        <begin position="1"/>
        <end position="28"/>
    </location>
</feature>
<dbReference type="Proteomes" id="UP000634136">
    <property type="component" value="Unassembled WGS sequence"/>
</dbReference>